<keyword evidence="2" id="KW-0472">Membrane</keyword>
<feature type="coiled-coil region" evidence="1">
    <location>
        <begin position="88"/>
        <end position="122"/>
    </location>
</feature>
<dbReference type="Proteomes" id="UP000199702">
    <property type="component" value="Unassembled WGS sequence"/>
</dbReference>
<sequence length="169" mass="19153">MGIEIIAGLIATLLGGILPILRTIAKEFLESSIKKGQIGKTQEFIAKLFDIEINEQKSYKQRLEDTLSVLKNAFVEVDKATVEFSELMKEKEKNIDAIEKRLAELSNEEINLKTKVETLQKVPLEALTHFEAILNKGDKRSALRDYLLFISGIIASVIVTLILKYYFHI</sequence>
<dbReference type="EMBL" id="FNYA01000004">
    <property type="protein sequence ID" value="SEI87859.1"/>
    <property type="molecule type" value="Genomic_DNA"/>
</dbReference>
<gene>
    <name evidence="3" type="ORF">SAMN05660918_1791</name>
</gene>
<feature type="transmembrane region" description="Helical" evidence="2">
    <location>
        <begin position="6"/>
        <end position="25"/>
    </location>
</feature>
<dbReference type="AlphaFoldDB" id="A0A1H6U687"/>
<evidence type="ECO:0000313" key="4">
    <source>
        <dbReference type="Proteomes" id="UP000199702"/>
    </source>
</evidence>
<name>A0A1H6U687_9FLAO</name>
<reference evidence="4" key="1">
    <citation type="submission" date="2016-10" db="EMBL/GenBank/DDBJ databases">
        <authorList>
            <person name="Varghese N."/>
            <person name="Submissions S."/>
        </authorList>
    </citation>
    <scope>NUCLEOTIDE SEQUENCE [LARGE SCALE GENOMIC DNA]</scope>
    <source>
        <strain evidence="4">DSM 17934</strain>
    </source>
</reference>
<keyword evidence="1" id="KW-0175">Coiled coil</keyword>
<dbReference type="RefSeq" id="WP_091311829.1">
    <property type="nucleotide sequence ID" value="NZ_CBCSJU010000004.1"/>
</dbReference>
<evidence type="ECO:0000256" key="2">
    <source>
        <dbReference type="SAM" id="Phobius"/>
    </source>
</evidence>
<organism evidence="3 4">
    <name type="scientific">Flavobacterium terrigena</name>
    <dbReference type="NCBI Taxonomy" id="402734"/>
    <lineage>
        <taxon>Bacteria</taxon>
        <taxon>Pseudomonadati</taxon>
        <taxon>Bacteroidota</taxon>
        <taxon>Flavobacteriia</taxon>
        <taxon>Flavobacteriales</taxon>
        <taxon>Flavobacteriaceae</taxon>
        <taxon>Flavobacterium</taxon>
    </lineage>
</organism>
<proteinExistence type="predicted"/>
<keyword evidence="2" id="KW-1133">Transmembrane helix</keyword>
<accession>A0A1H6U687</accession>
<evidence type="ECO:0000313" key="3">
    <source>
        <dbReference type="EMBL" id="SEI87859.1"/>
    </source>
</evidence>
<protein>
    <submittedName>
        <fullName evidence="3">Uncharacterized protein</fullName>
    </submittedName>
</protein>
<feature type="transmembrane region" description="Helical" evidence="2">
    <location>
        <begin position="146"/>
        <end position="167"/>
    </location>
</feature>
<dbReference type="STRING" id="402734.SAMN05660918_1791"/>
<keyword evidence="2" id="KW-0812">Transmembrane</keyword>
<dbReference type="OrthoDB" id="1440191at2"/>
<keyword evidence="4" id="KW-1185">Reference proteome</keyword>
<evidence type="ECO:0000256" key="1">
    <source>
        <dbReference type="SAM" id="Coils"/>
    </source>
</evidence>